<dbReference type="AlphaFoldDB" id="A0A0V0R9F3"/>
<comment type="caution">
    <text evidence="2">The sequence shown here is derived from an EMBL/GenBank/DDBJ whole genome shotgun (WGS) entry which is preliminary data.</text>
</comment>
<organism evidence="2 3">
    <name type="scientific">Pseudocohnilembus persalinus</name>
    <name type="common">Ciliate</name>
    <dbReference type="NCBI Taxonomy" id="266149"/>
    <lineage>
        <taxon>Eukaryota</taxon>
        <taxon>Sar</taxon>
        <taxon>Alveolata</taxon>
        <taxon>Ciliophora</taxon>
        <taxon>Intramacronucleata</taxon>
        <taxon>Oligohymenophorea</taxon>
        <taxon>Scuticociliatia</taxon>
        <taxon>Philasterida</taxon>
        <taxon>Pseudocohnilembidae</taxon>
        <taxon>Pseudocohnilembus</taxon>
    </lineage>
</organism>
<feature type="chain" id="PRO_5006867790" evidence="1">
    <location>
        <begin position="22"/>
        <end position="144"/>
    </location>
</feature>
<protein>
    <submittedName>
        <fullName evidence="2">Uncharacterized protein</fullName>
    </submittedName>
</protein>
<name>A0A0V0R9F3_PSEPJ</name>
<reference evidence="2 3" key="1">
    <citation type="journal article" date="2015" name="Sci. Rep.">
        <title>Genome of the facultative scuticociliatosis pathogen Pseudocohnilembus persalinus provides insight into its virulence through horizontal gene transfer.</title>
        <authorList>
            <person name="Xiong J."/>
            <person name="Wang G."/>
            <person name="Cheng J."/>
            <person name="Tian M."/>
            <person name="Pan X."/>
            <person name="Warren A."/>
            <person name="Jiang C."/>
            <person name="Yuan D."/>
            <person name="Miao W."/>
        </authorList>
    </citation>
    <scope>NUCLEOTIDE SEQUENCE [LARGE SCALE GENOMIC DNA]</scope>
    <source>
        <strain evidence="2">36N120E</strain>
    </source>
</reference>
<keyword evidence="3" id="KW-1185">Reference proteome</keyword>
<sequence length="144" mass="16427">MLKKFLLLAIISLILVATVHAAEDDGGKEKKGIKITYAPMFDFTKKRNLQAKEELEPVTTYINLKDKGIEDASLYSAIAFYKDEYGQVSEEQWVESKFYFDQSGATTVFYPEQPGEYSLEITIQANPDDDDNSFLVKSWNYITV</sequence>
<keyword evidence="1" id="KW-0732">Signal</keyword>
<dbReference type="Proteomes" id="UP000054937">
    <property type="component" value="Unassembled WGS sequence"/>
</dbReference>
<accession>A0A0V0R9F3</accession>
<feature type="signal peptide" evidence="1">
    <location>
        <begin position="1"/>
        <end position="21"/>
    </location>
</feature>
<dbReference type="EMBL" id="LDAU01000007">
    <property type="protein sequence ID" value="KRX11099.1"/>
    <property type="molecule type" value="Genomic_DNA"/>
</dbReference>
<gene>
    <name evidence="2" type="ORF">PPERSA_05208</name>
</gene>
<evidence type="ECO:0000313" key="2">
    <source>
        <dbReference type="EMBL" id="KRX11099.1"/>
    </source>
</evidence>
<proteinExistence type="predicted"/>
<evidence type="ECO:0000313" key="3">
    <source>
        <dbReference type="Proteomes" id="UP000054937"/>
    </source>
</evidence>
<evidence type="ECO:0000256" key="1">
    <source>
        <dbReference type="SAM" id="SignalP"/>
    </source>
</evidence>
<dbReference type="InParanoid" id="A0A0V0R9F3"/>